<dbReference type="EMBL" id="JAVDYC010000001">
    <property type="protein sequence ID" value="MDR7319888.1"/>
    <property type="molecule type" value="Genomic_DNA"/>
</dbReference>
<keyword evidence="2 3" id="KW-0560">Oxidoreductase</keyword>
<evidence type="ECO:0000256" key="1">
    <source>
        <dbReference type="ARBA" id="ARBA00006484"/>
    </source>
</evidence>
<dbReference type="PANTHER" id="PTHR48107">
    <property type="entry name" value="NADPH-DEPENDENT ALDEHYDE REDUCTASE-LIKE PROTEIN, CHLOROPLASTIC-RELATED"/>
    <property type="match status" value="1"/>
</dbReference>
<dbReference type="Proteomes" id="UP001183629">
    <property type="component" value="Unassembled WGS sequence"/>
</dbReference>
<protein>
    <submittedName>
        <fullName evidence="3">3-oxoacyl-[acyl-carrier protein] reductase</fullName>
        <ecNumber evidence="3">1.1.1.100</ecNumber>
    </submittedName>
</protein>
<proteinExistence type="inferred from homology"/>
<evidence type="ECO:0000313" key="4">
    <source>
        <dbReference type="Proteomes" id="UP001183629"/>
    </source>
</evidence>
<organism evidence="3 4">
    <name type="scientific">Catenuloplanes niger</name>
    <dbReference type="NCBI Taxonomy" id="587534"/>
    <lineage>
        <taxon>Bacteria</taxon>
        <taxon>Bacillati</taxon>
        <taxon>Actinomycetota</taxon>
        <taxon>Actinomycetes</taxon>
        <taxon>Micromonosporales</taxon>
        <taxon>Micromonosporaceae</taxon>
        <taxon>Catenuloplanes</taxon>
    </lineage>
</organism>
<dbReference type="Gene3D" id="3.40.50.720">
    <property type="entry name" value="NAD(P)-binding Rossmann-like Domain"/>
    <property type="match status" value="1"/>
</dbReference>
<dbReference type="Pfam" id="PF13561">
    <property type="entry name" value="adh_short_C2"/>
    <property type="match status" value="1"/>
</dbReference>
<sequence length="250" mass="25930">MTDLTGKVAVVTGSSRGIGKAIAQRYASLGASVVVNYANDQDNALRTVKEIEEAGGRAIAVRADVSRLPDIDVLFRAAVDTFGSLDIVVANAGIEIILQPVAEVTEEEFDRLFAINTKGAFFTLQKAAELLSDGGRLINIGSTTTVSPYPGMGLYASSKAAALKLVEIMALELGPRDITVNTVLPSAITGAGVFTDVTVGDTFHQMNETRPLGGRPGTVADVADAAEYFAGDLAAWVSGQTLVVAGGAVQ</sequence>
<dbReference type="PRINTS" id="PR00081">
    <property type="entry name" value="GDHRDH"/>
</dbReference>
<reference evidence="3 4" key="1">
    <citation type="submission" date="2023-07" db="EMBL/GenBank/DDBJ databases">
        <title>Sequencing the genomes of 1000 actinobacteria strains.</title>
        <authorList>
            <person name="Klenk H.-P."/>
        </authorList>
    </citation>
    <scope>NUCLEOTIDE SEQUENCE [LARGE SCALE GENOMIC DNA]</scope>
    <source>
        <strain evidence="3 4">DSM 44711</strain>
    </source>
</reference>
<dbReference type="GO" id="GO:0004316">
    <property type="term" value="F:3-oxoacyl-[acyl-carrier-protein] reductase (NADPH) activity"/>
    <property type="evidence" value="ECO:0007669"/>
    <property type="project" value="UniProtKB-EC"/>
</dbReference>
<keyword evidence="4" id="KW-1185">Reference proteome</keyword>
<accession>A0AAE4CR78</accession>
<comment type="caution">
    <text evidence="3">The sequence shown here is derived from an EMBL/GenBank/DDBJ whole genome shotgun (WGS) entry which is preliminary data.</text>
</comment>
<dbReference type="PANTHER" id="PTHR48107:SF7">
    <property type="entry name" value="RE15974P"/>
    <property type="match status" value="1"/>
</dbReference>
<dbReference type="EC" id="1.1.1.100" evidence="3"/>
<dbReference type="InterPro" id="IPR002347">
    <property type="entry name" value="SDR_fam"/>
</dbReference>
<dbReference type="NCBIfam" id="NF005559">
    <property type="entry name" value="PRK07231.1"/>
    <property type="match status" value="1"/>
</dbReference>
<dbReference type="InterPro" id="IPR036291">
    <property type="entry name" value="NAD(P)-bd_dom_sf"/>
</dbReference>
<comment type="similarity">
    <text evidence="1">Belongs to the short-chain dehydrogenases/reductases (SDR) family.</text>
</comment>
<evidence type="ECO:0000313" key="3">
    <source>
        <dbReference type="EMBL" id="MDR7319888.1"/>
    </source>
</evidence>
<dbReference type="RefSeq" id="WP_310407825.1">
    <property type="nucleotide sequence ID" value="NZ_JAVDYC010000001.1"/>
</dbReference>
<dbReference type="SUPFAM" id="SSF51735">
    <property type="entry name" value="NAD(P)-binding Rossmann-fold domains"/>
    <property type="match status" value="1"/>
</dbReference>
<gene>
    <name evidence="3" type="ORF">J2S44_000138</name>
</gene>
<dbReference type="FunFam" id="3.40.50.720:FF:000084">
    <property type="entry name" value="Short-chain dehydrogenase reductase"/>
    <property type="match status" value="1"/>
</dbReference>
<dbReference type="PRINTS" id="PR00080">
    <property type="entry name" value="SDRFAMILY"/>
</dbReference>
<name>A0AAE4CR78_9ACTN</name>
<dbReference type="AlphaFoldDB" id="A0AAE4CR78"/>
<evidence type="ECO:0000256" key="2">
    <source>
        <dbReference type="ARBA" id="ARBA00023002"/>
    </source>
</evidence>